<evidence type="ECO:0000313" key="1">
    <source>
        <dbReference type="EMBL" id="MEB5476074.1"/>
    </source>
</evidence>
<dbReference type="Proteomes" id="UP001339883">
    <property type="component" value="Unassembled WGS sequence"/>
</dbReference>
<gene>
    <name evidence="1" type="ORF">I2F25_03230</name>
</gene>
<sequence>MQAFSIPLMAGEVNAILRKEKQQLRVPVQPQPNNSEDAKKLNIPFQVGDQIWIQENWAAHWSYNDASPEECQSPNTDDDNYWYQADGIGSKGSKGSPSSLRGTWRLAETMPQFVSRLHLIVEKVWIEQIKDISEDSARAMGFIPEFFKNVKQQELGEDYQATAKDAFLEDWEQFRGELDLWTYAIEFSLDADKSTLHPAFLNDRETLSYKVDCSIKDTQTEDLKELSYTTEDKSLVCALEHVLVEEFKNDFKDLSHDFNNLGEFFKIIDIESIRYIQELNHIDLDFEVRAKNKRVSIKVELLSL</sequence>
<dbReference type="RefSeq" id="WP_277094319.1">
    <property type="nucleotide sequence ID" value="NZ_VTDN01000002.1"/>
</dbReference>
<protein>
    <submittedName>
        <fullName evidence="1">Uncharacterized protein</fullName>
    </submittedName>
</protein>
<name>A0ABU6DSG9_9GAMM</name>
<keyword evidence="2" id="KW-1185">Reference proteome</keyword>
<organism evidence="1 2">
    <name type="scientific">Acinetobacter pollinis</name>
    <dbReference type="NCBI Taxonomy" id="2605270"/>
    <lineage>
        <taxon>Bacteria</taxon>
        <taxon>Pseudomonadati</taxon>
        <taxon>Pseudomonadota</taxon>
        <taxon>Gammaproteobacteria</taxon>
        <taxon>Moraxellales</taxon>
        <taxon>Moraxellaceae</taxon>
        <taxon>Acinetobacter</taxon>
    </lineage>
</organism>
<dbReference type="EMBL" id="VTDN01000002">
    <property type="protein sequence ID" value="MEB5476074.1"/>
    <property type="molecule type" value="Genomic_DNA"/>
</dbReference>
<proteinExistence type="predicted"/>
<reference evidence="1 2" key="1">
    <citation type="submission" date="2019-08" db="EMBL/GenBank/DDBJ databases">
        <title>Five species of Acinetobacter isolated from floral nectar and animal pollinators.</title>
        <authorList>
            <person name="Hendry T.A."/>
        </authorList>
    </citation>
    <scope>NUCLEOTIDE SEQUENCE [LARGE SCALE GENOMIC DNA]</scope>
    <source>
        <strain evidence="1 2">MD18.27</strain>
    </source>
</reference>
<accession>A0ABU6DSG9</accession>
<comment type="caution">
    <text evidence="1">The sequence shown here is derived from an EMBL/GenBank/DDBJ whole genome shotgun (WGS) entry which is preliminary data.</text>
</comment>
<evidence type="ECO:0000313" key="2">
    <source>
        <dbReference type="Proteomes" id="UP001339883"/>
    </source>
</evidence>